<dbReference type="EMBL" id="BRZM01000012">
    <property type="protein sequence ID" value="GLD51948.1"/>
    <property type="molecule type" value="Genomic_DNA"/>
</dbReference>
<dbReference type="GO" id="GO:0023051">
    <property type="term" value="P:regulation of signaling"/>
    <property type="evidence" value="ECO:0007669"/>
    <property type="project" value="InterPro"/>
</dbReference>
<evidence type="ECO:0000259" key="6">
    <source>
        <dbReference type="PROSITE" id="PS50023"/>
    </source>
</evidence>
<evidence type="ECO:0000256" key="5">
    <source>
        <dbReference type="SAM" id="MobiDB-lite"/>
    </source>
</evidence>
<dbReference type="PROSITE" id="PS50023">
    <property type="entry name" value="LIM_DOMAIN_2"/>
    <property type="match status" value="1"/>
</dbReference>
<comment type="caution">
    <text evidence="7">The sequence shown here is derived from an EMBL/GenBank/DDBJ whole genome shotgun (WGS) entry which is preliminary data.</text>
</comment>
<dbReference type="CDD" id="cd08368">
    <property type="entry name" value="LIM"/>
    <property type="match status" value="1"/>
</dbReference>
<dbReference type="Gene3D" id="2.10.110.10">
    <property type="entry name" value="Cysteine Rich Protein"/>
    <property type="match status" value="1"/>
</dbReference>
<name>A0AAD3R1I0_LATJO</name>
<accession>A0AAD3R1I0</accession>
<evidence type="ECO:0000256" key="2">
    <source>
        <dbReference type="ARBA" id="ARBA00022833"/>
    </source>
</evidence>
<dbReference type="GO" id="GO:0030155">
    <property type="term" value="P:regulation of cell adhesion"/>
    <property type="evidence" value="ECO:0007669"/>
    <property type="project" value="InterPro"/>
</dbReference>
<evidence type="ECO:0000313" key="8">
    <source>
        <dbReference type="Proteomes" id="UP001279410"/>
    </source>
</evidence>
<dbReference type="GO" id="GO:0046872">
    <property type="term" value="F:metal ion binding"/>
    <property type="evidence" value="ECO:0007669"/>
    <property type="project" value="UniProtKB-KW"/>
</dbReference>
<dbReference type="PANTHER" id="PTHR46767:SF1">
    <property type="entry name" value="LIM DOMAIN ONLY PROTEIN 7"/>
    <property type="match status" value="1"/>
</dbReference>
<evidence type="ECO:0000256" key="1">
    <source>
        <dbReference type="ARBA" id="ARBA00022723"/>
    </source>
</evidence>
<evidence type="ECO:0000256" key="4">
    <source>
        <dbReference type="PROSITE-ProRule" id="PRU00125"/>
    </source>
</evidence>
<dbReference type="PROSITE" id="PS00478">
    <property type="entry name" value="LIM_DOMAIN_1"/>
    <property type="match status" value="1"/>
</dbReference>
<keyword evidence="1 4" id="KW-0479">Metal-binding</keyword>
<proteinExistence type="predicted"/>
<dbReference type="SMART" id="SM00132">
    <property type="entry name" value="LIM"/>
    <property type="match status" value="1"/>
</dbReference>
<protein>
    <submittedName>
        <fullName evidence="7">LIM domain only protein 7 isoform X1</fullName>
    </submittedName>
</protein>
<dbReference type="FunFam" id="2.10.110.10:FF:000041">
    <property type="entry name" value="LIM and calponin homology domains 1"/>
    <property type="match status" value="1"/>
</dbReference>
<dbReference type="Proteomes" id="UP001279410">
    <property type="component" value="Unassembled WGS sequence"/>
</dbReference>
<reference evidence="7" key="1">
    <citation type="submission" date="2022-08" db="EMBL/GenBank/DDBJ databases">
        <title>Genome sequencing of akame (Lates japonicus).</title>
        <authorList>
            <person name="Hashiguchi Y."/>
            <person name="Takahashi H."/>
        </authorList>
    </citation>
    <scope>NUCLEOTIDE SEQUENCE</scope>
    <source>
        <strain evidence="7">Kochi</strain>
    </source>
</reference>
<feature type="region of interest" description="Disordered" evidence="5">
    <location>
        <begin position="99"/>
        <end position="143"/>
    </location>
</feature>
<organism evidence="7 8">
    <name type="scientific">Lates japonicus</name>
    <name type="common">Japanese lates</name>
    <dbReference type="NCBI Taxonomy" id="270547"/>
    <lineage>
        <taxon>Eukaryota</taxon>
        <taxon>Metazoa</taxon>
        <taxon>Chordata</taxon>
        <taxon>Craniata</taxon>
        <taxon>Vertebrata</taxon>
        <taxon>Euteleostomi</taxon>
        <taxon>Actinopterygii</taxon>
        <taxon>Neopterygii</taxon>
        <taxon>Teleostei</taxon>
        <taxon>Neoteleostei</taxon>
        <taxon>Acanthomorphata</taxon>
        <taxon>Carangaria</taxon>
        <taxon>Carangaria incertae sedis</taxon>
        <taxon>Centropomidae</taxon>
        <taxon>Lates</taxon>
    </lineage>
</organism>
<keyword evidence="8" id="KW-1185">Reference proteome</keyword>
<evidence type="ECO:0000256" key="3">
    <source>
        <dbReference type="ARBA" id="ARBA00023038"/>
    </source>
</evidence>
<feature type="compositionally biased region" description="Pro residues" evidence="5">
    <location>
        <begin position="117"/>
        <end position="128"/>
    </location>
</feature>
<dbReference type="AlphaFoldDB" id="A0AAD3R1I0"/>
<dbReference type="Pfam" id="PF00412">
    <property type="entry name" value="LIM"/>
    <property type="match status" value="1"/>
</dbReference>
<dbReference type="InterPro" id="IPR001781">
    <property type="entry name" value="Znf_LIM"/>
</dbReference>
<sequence>MSHKNSCHRYSWQPDGLNASTNELTWAWVGFAEASLSSNLDSSYNSSWRSSWTPRSNSYVQNYTRPHSALSGSTSFHGGGSGAQRPASAILPSSYSMGSLRGGAGTPSSPWSRQTPSPSPSSPSPTTSPEPTSEAGAPQQRSRSVSGKKICTFCDTPLGKGAAMIIESLGLCYHLGCFKCIDCKSDLGGSEAGAEVRIRNKQLYCNSCYMRFKTGQPTAM</sequence>
<dbReference type="InterPro" id="IPR029978">
    <property type="entry name" value="LMO-7"/>
</dbReference>
<dbReference type="PANTHER" id="PTHR46767">
    <property type="entry name" value="LIM DOMAIN ONLY PROTEIN 7"/>
    <property type="match status" value="1"/>
</dbReference>
<gene>
    <name evidence="7" type="ORF">AKAME5_000491200</name>
</gene>
<keyword evidence="3 4" id="KW-0440">LIM domain</keyword>
<evidence type="ECO:0000313" key="7">
    <source>
        <dbReference type="EMBL" id="GLD51948.1"/>
    </source>
</evidence>
<keyword evidence="2 4" id="KW-0862">Zinc</keyword>
<feature type="domain" description="LIM zinc-binding" evidence="6">
    <location>
        <begin position="149"/>
        <end position="215"/>
    </location>
</feature>
<feature type="compositionally biased region" description="Low complexity" evidence="5">
    <location>
        <begin position="106"/>
        <end position="116"/>
    </location>
</feature>